<dbReference type="BioCyc" id="CSTA292563:G1353-1722-MONOMER"/>
<dbReference type="InterPro" id="IPR023885">
    <property type="entry name" value="4Fe4S-binding_SPASM_dom"/>
</dbReference>
<evidence type="ECO:0000313" key="9">
    <source>
        <dbReference type="EMBL" id="AFZ47672.1"/>
    </source>
</evidence>
<dbReference type="GO" id="GO:0051539">
    <property type="term" value="F:4 iron, 4 sulfur cluster binding"/>
    <property type="evidence" value="ECO:0007669"/>
    <property type="project" value="UniProtKB-KW"/>
</dbReference>
<dbReference type="STRING" id="292563.Cyast_1716"/>
<evidence type="ECO:0000256" key="4">
    <source>
        <dbReference type="ARBA" id="ARBA00022723"/>
    </source>
</evidence>
<dbReference type="SFLD" id="SFLDS00029">
    <property type="entry name" value="Radical_SAM"/>
    <property type="match status" value="1"/>
</dbReference>
<dbReference type="HOGENOM" id="CLU_670225_0_0_3"/>
<protein>
    <submittedName>
        <fullName evidence="9">Radical SAM domain protein</fullName>
    </submittedName>
</protein>
<dbReference type="AlphaFoldDB" id="K9YMJ0"/>
<organism evidence="9 10">
    <name type="scientific">Cyanobacterium stanieri (strain ATCC 29140 / PCC 7202)</name>
    <dbReference type="NCBI Taxonomy" id="292563"/>
    <lineage>
        <taxon>Bacteria</taxon>
        <taxon>Bacillati</taxon>
        <taxon>Cyanobacteriota</taxon>
        <taxon>Cyanophyceae</taxon>
        <taxon>Oscillatoriophycideae</taxon>
        <taxon>Chroococcales</taxon>
        <taxon>Geminocystaceae</taxon>
        <taxon>Cyanobacterium</taxon>
    </lineage>
</organism>
<evidence type="ECO:0000256" key="7">
    <source>
        <dbReference type="ARBA" id="ARBA00023601"/>
    </source>
</evidence>
<evidence type="ECO:0000256" key="2">
    <source>
        <dbReference type="ARBA" id="ARBA00022485"/>
    </source>
</evidence>
<dbReference type="InterPro" id="IPR023867">
    <property type="entry name" value="Sulphatase_maturase_rSAM"/>
</dbReference>
<keyword evidence="4" id="KW-0479">Metal-binding</keyword>
<dbReference type="SUPFAM" id="SSF102114">
    <property type="entry name" value="Radical SAM enzymes"/>
    <property type="match status" value="1"/>
</dbReference>
<evidence type="ECO:0000256" key="1">
    <source>
        <dbReference type="ARBA" id="ARBA00001966"/>
    </source>
</evidence>
<evidence type="ECO:0000256" key="3">
    <source>
        <dbReference type="ARBA" id="ARBA00022691"/>
    </source>
</evidence>
<comment type="similarity">
    <text evidence="7">Belongs to the radical SAM superfamily. Anaerobic sulfatase-maturating enzyme family.</text>
</comment>
<reference evidence="10" key="1">
    <citation type="journal article" date="2013" name="Proc. Natl. Acad. Sci. U.S.A.">
        <title>Improving the coverage of the cyanobacterial phylum using diversity-driven genome sequencing.</title>
        <authorList>
            <person name="Shih P.M."/>
            <person name="Wu D."/>
            <person name="Latifi A."/>
            <person name="Axen S.D."/>
            <person name="Fewer D.P."/>
            <person name="Talla E."/>
            <person name="Calteau A."/>
            <person name="Cai F."/>
            <person name="Tandeau de Marsac N."/>
            <person name="Rippka R."/>
            <person name="Herdman M."/>
            <person name="Sivonen K."/>
            <person name="Coursin T."/>
            <person name="Laurent T."/>
            <person name="Goodwin L."/>
            <person name="Nolan M."/>
            <person name="Davenport K.W."/>
            <person name="Han C.S."/>
            <person name="Rubin E.M."/>
            <person name="Eisen J.A."/>
            <person name="Woyke T."/>
            <person name="Gugger M."/>
            <person name="Kerfeld C.A."/>
        </authorList>
    </citation>
    <scope>NUCLEOTIDE SEQUENCE [LARGE SCALE GENOMIC DNA]</scope>
    <source>
        <strain evidence="10">ATCC 29140 / PCC 7202</strain>
    </source>
</reference>
<dbReference type="InterPro" id="IPR013785">
    <property type="entry name" value="Aldolase_TIM"/>
</dbReference>
<dbReference type="Pfam" id="PF04055">
    <property type="entry name" value="Radical_SAM"/>
    <property type="match status" value="1"/>
</dbReference>
<dbReference type="Gene3D" id="3.20.20.70">
    <property type="entry name" value="Aldolase class I"/>
    <property type="match status" value="1"/>
</dbReference>
<evidence type="ECO:0000313" key="10">
    <source>
        <dbReference type="Proteomes" id="UP000010483"/>
    </source>
</evidence>
<dbReference type="PROSITE" id="PS01305">
    <property type="entry name" value="MOAA_NIFB_PQQE"/>
    <property type="match status" value="1"/>
</dbReference>
<keyword evidence="6" id="KW-0411">Iron-sulfur</keyword>
<feature type="domain" description="Radical SAM core" evidence="8">
    <location>
        <begin position="1"/>
        <end position="220"/>
    </location>
</feature>
<keyword evidence="5" id="KW-0408">Iron</keyword>
<dbReference type="SFLD" id="SFLDG01072">
    <property type="entry name" value="dehydrogenase_like"/>
    <property type="match status" value="1"/>
</dbReference>
<dbReference type="PROSITE" id="PS51918">
    <property type="entry name" value="RADICAL_SAM"/>
    <property type="match status" value="1"/>
</dbReference>
<proteinExistence type="inferred from homology"/>
<dbReference type="CDD" id="cd21109">
    <property type="entry name" value="SPASM"/>
    <property type="match status" value="1"/>
</dbReference>
<dbReference type="eggNOG" id="COG0641">
    <property type="taxonomic scope" value="Bacteria"/>
</dbReference>
<evidence type="ECO:0000259" key="8">
    <source>
        <dbReference type="PROSITE" id="PS51918"/>
    </source>
</evidence>
<dbReference type="PANTHER" id="PTHR43273">
    <property type="entry name" value="ANAEROBIC SULFATASE-MATURATING ENZYME HOMOLOG ASLB-RELATED"/>
    <property type="match status" value="1"/>
</dbReference>
<dbReference type="InterPro" id="IPR007197">
    <property type="entry name" value="rSAM"/>
</dbReference>
<evidence type="ECO:0000256" key="5">
    <source>
        <dbReference type="ARBA" id="ARBA00023004"/>
    </source>
</evidence>
<dbReference type="GO" id="GO:0016491">
    <property type="term" value="F:oxidoreductase activity"/>
    <property type="evidence" value="ECO:0007669"/>
    <property type="project" value="InterPro"/>
</dbReference>
<name>K9YMJ0_CYASC</name>
<dbReference type="InterPro" id="IPR058240">
    <property type="entry name" value="rSAM_sf"/>
</dbReference>
<dbReference type="SFLD" id="SFLDG01386">
    <property type="entry name" value="main_SPASM_domain-containing"/>
    <property type="match status" value="1"/>
</dbReference>
<sequence>MYFVIKLSKLCNLRCEYCYEYDELGNKEKMSLEQLESFFAHVADYFQQQEFSPEFVFHGGEPLLLPEHYFRDFCSLQEKYLTQRGISFRNSLQTNLVHLSDRTLDLLEELNISLGVSFDVFGGQRIDIKGKDSRDQVVDNLQKLIDRKIPFGVINVVHALNIDYILNTYHFFNNLGITYRMLPVSNSVEPSERMKPLMIDSEQILEAYKAVTLEQFKNPSHIRIYPLWDYFIAAVRYLLDRNIRRFNPSKREWVTIVNLNGDLYNYGEAYLPEGYMGNIFDNSLTDILNSPEHNQTIIRREMRMETCRSCPFDQKCHQIPIAEMQGSDRTYDTQGNLQCTVAKPMIEFMIEQIQKSPQAQAILELYSTIPRGLELTFDAKINV</sequence>
<dbReference type="InterPro" id="IPR000385">
    <property type="entry name" value="MoaA_NifB_PqqE_Fe-S-bd_CS"/>
</dbReference>
<dbReference type="CDD" id="cd01335">
    <property type="entry name" value="Radical_SAM"/>
    <property type="match status" value="1"/>
</dbReference>
<dbReference type="GO" id="GO:0046872">
    <property type="term" value="F:metal ion binding"/>
    <property type="evidence" value="ECO:0007669"/>
    <property type="project" value="UniProtKB-KW"/>
</dbReference>
<keyword evidence="3" id="KW-0949">S-adenosyl-L-methionine</keyword>
<comment type="cofactor">
    <cofactor evidence="1">
        <name>[4Fe-4S] cluster</name>
        <dbReference type="ChEBI" id="CHEBI:49883"/>
    </cofactor>
</comment>
<evidence type="ECO:0000256" key="6">
    <source>
        <dbReference type="ARBA" id="ARBA00023014"/>
    </source>
</evidence>
<dbReference type="PANTHER" id="PTHR43273:SF3">
    <property type="entry name" value="ANAEROBIC SULFATASE-MATURATING ENZYME HOMOLOG ASLB-RELATED"/>
    <property type="match status" value="1"/>
</dbReference>
<accession>K9YMJ0</accession>
<dbReference type="SFLD" id="SFLDG01067">
    <property type="entry name" value="SPASM/twitch_domain_containing"/>
    <property type="match status" value="1"/>
</dbReference>
<dbReference type="Pfam" id="PF13186">
    <property type="entry name" value="SPASM"/>
    <property type="match status" value="1"/>
</dbReference>
<dbReference type="EMBL" id="CP003940">
    <property type="protein sequence ID" value="AFZ47672.1"/>
    <property type="molecule type" value="Genomic_DNA"/>
</dbReference>
<dbReference type="KEGG" id="csn:Cyast_1716"/>
<gene>
    <name evidence="9" type="ordered locus">Cyast_1716</name>
</gene>
<keyword evidence="10" id="KW-1185">Reference proteome</keyword>
<keyword evidence="2" id="KW-0004">4Fe-4S</keyword>
<dbReference type="Proteomes" id="UP000010483">
    <property type="component" value="Chromosome"/>
</dbReference>